<organism evidence="1">
    <name type="scientific">Anguilla anguilla</name>
    <name type="common">European freshwater eel</name>
    <name type="synonym">Muraena anguilla</name>
    <dbReference type="NCBI Taxonomy" id="7936"/>
    <lineage>
        <taxon>Eukaryota</taxon>
        <taxon>Metazoa</taxon>
        <taxon>Chordata</taxon>
        <taxon>Craniata</taxon>
        <taxon>Vertebrata</taxon>
        <taxon>Euteleostomi</taxon>
        <taxon>Actinopterygii</taxon>
        <taxon>Neopterygii</taxon>
        <taxon>Teleostei</taxon>
        <taxon>Anguilliformes</taxon>
        <taxon>Anguillidae</taxon>
        <taxon>Anguilla</taxon>
    </lineage>
</organism>
<dbReference type="AlphaFoldDB" id="A0A0E9XN72"/>
<reference evidence="1" key="2">
    <citation type="journal article" date="2015" name="Fish Shellfish Immunol.">
        <title>Early steps in the European eel (Anguilla anguilla)-Vibrio vulnificus interaction in the gills: Role of the RtxA13 toxin.</title>
        <authorList>
            <person name="Callol A."/>
            <person name="Pajuelo D."/>
            <person name="Ebbesson L."/>
            <person name="Teles M."/>
            <person name="MacKenzie S."/>
            <person name="Amaro C."/>
        </authorList>
    </citation>
    <scope>NUCLEOTIDE SEQUENCE</scope>
</reference>
<sequence length="40" mass="4734">MFVYGRGGTAHFRKHSYNTHVRRYIVLAVIKEVQLGRCRI</sequence>
<dbReference type="EMBL" id="GBXM01004385">
    <property type="protein sequence ID" value="JAI04193.1"/>
    <property type="molecule type" value="Transcribed_RNA"/>
</dbReference>
<reference evidence="1" key="1">
    <citation type="submission" date="2014-11" db="EMBL/GenBank/DDBJ databases">
        <authorList>
            <person name="Amaro Gonzalez C."/>
        </authorList>
    </citation>
    <scope>NUCLEOTIDE SEQUENCE</scope>
</reference>
<name>A0A0E9XN72_ANGAN</name>
<evidence type="ECO:0000313" key="1">
    <source>
        <dbReference type="EMBL" id="JAI04193.1"/>
    </source>
</evidence>
<accession>A0A0E9XN72</accession>
<proteinExistence type="predicted"/>
<protein>
    <submittedName>
        <fullName evidence="1">Uncharacterized protein</fullName>
    </submittedName>
</protein>